<gene>
    <name evidence="10" type="ORF">SAMN02745724_00565</name>
</gene>
<keyword evidence="5 7" id="KW-0479">Metal-binding</keyword>
<comment type="cofactor">
    <cofactor evidence="8">
        <name>heme</name>
        <dbReference type="ChEBI" id="CHEBI:30413"/>
    </cofactor>
    <text evidence="8">Binds 1 heme group per subunit.</text>
</comment>
<dbReference type="GO" id="GO:0005344">
    <property type="term" value="F:oxygen carrier activity"/>
    <property type="evidence" value="ECO:0007669"/>
    <property type="project" value="UniProtKB-UniRule"/>
</dbReference>
<dbReference type="Gene3D" id="1.10.490.10">
    <property type="entry name" value="Globins"/>
    <property type="match status" value="1"/>
</dbReference>
<keyword evidence="3 7" id="KW-0349">Heme</keyword>
<evidence type="ECO:0000256" key="4">
    <source>
        <dbReference type="ARBA" id="ARBA00022621"/>
    </source>
</evidence>
<keyword evidence="6 7" id="KW-0408">Iron</keyword>
<keyword evidence="11" id="KW-1185">Reference proteome</keyword>
<keyword evidence="4 7" id="KW-0561">Oxygen transport</keyword>
<evidence type="ECO:0000256" key="7">
    <source>
        <dbReference type="PIRNR" id="PIRNR002030"/>
    </source>
</evidence>
<dbReference type="GO" id="GO:0019825">
    <property type="term" value="F:oxygen binding"/>
    <property type="evidence" value="ECO:0007669"/>
    <property type="project" value="InterPro"/>
</dbReference>
<dbReference type="InterPro" id="IPR009050">
    <property type="entry name" value="Globin-like_sf"/>
</dbReference>
<dbReference type="Pfam" id="PF01152">
    <property type="entry name" value="Bac_globin"/>
    <property type="match status" value="1"/>
</dbReference>
<proteinExistence type="inferred from homology"/>
<dbReference type="RefSeq" id="WP_091979727.1">
    <property type="nucleotide sequence ID" value="NZ_FOLO01000003.1"/>
</dbReference>
<accession>A0A1I1FAJ4</accession>
<evidence type="ECO:0000313" key="10">
    <source>
        <dbReference type="EMBL" id="SFB96395.1"/>
    </source>
</evidence>
<dbReference type="STRING" id="1123010.SAMN02745724_00565"/>
<evidence type="ECO:0000256" key="1">
    <source>
        <dbReference type="ARBA" id="ARBA00009660"/>
    </source>
</evidence>
<name>A0A1I1FAJ4_9GAMM</name>
<comment type="similarity">
    <text evidence="1 7">Belongs to the truncated hemoglobin family. Group I subfamily.</text>
</comment>
<evidence type="ECO:0000256" key="5">
    <source>
        <dbReference type="ARBA" id="ARBA00022723"/>
    </source>
</evidence>
<sequence>MSNSLFDSIGGKDAVNAAVDLFYRKVLMDESISHYFESVDMEAQRDKQKSFLTFAFGGPNNYTGQSLREAHAPLVSKGLNENHFTAVAGHLQSTLDELGVPEDLSSQVMGIAAGTINDVLNR</sequence>
<dbReference type="InterPro" id="IPR016339">
    <property type="entry name" value="Hemoglobin_trunc_I"/>
</dbReference>
<feature type="binding site" description="distal binding residue" evidence="9">
    <location>
        <position position="71"/>
    </location>
    <ligand>
        <name>heme</name>
        <dbReference type="ChEBI" id="CHEBI:30413"/>
    </ligand>
    <ligandPart>
        <name>Fe</name>
        <dbReference type="ChEBI" id="CHEBI:18248"/>
    </ligandPart>
</feature>
<dbReference type="AlphaFoldDB" id="A0A1I1FAJ4"/>
<reference evidence="10 11" key="1">
    <citation type="submission" date="2016-10" db="EMBL/GenBank/DDBJ databases">
        <authorList>
            <person name="de Groot N.N."/>
        </authorList>
    </citation>
    <scope>NUCLEOTIDE SEQUENCE [LARGE SCALE GENOMIC DNA]</scope>
    <source>
        <strain evidence="10 11">DSM 6059</strain>
    </source>
</reference>
<dbReference type="EMBL" id="FOLO01000003">
    <property type="protein sequence ID" value="SFB96395.1"/>
    <property type="molecule type" value="Genomic_DNA"/>
</dbReference>
<feature type="binding site" description="proximal binding residue" evidence="8">
    <location>
        <position position="71"/>
    </location>
    <ligand>
        <name>heme</name>
        <dbReference type="ChEBI" id="CHEBI:30413"/>
    </ligand>
    <ligandPart>
        <name>Fe</name>
        <dbReference type="ChEBI" id="CHEBI:18248"/>
    </ligandPart>
</feature>
<evidence type="ECO:0000256" key="3">
    <source>
        <dbReference type="ARBA" id="ARBA00022617"/>
    </source>
</evidence>
<organism evidence="10 11">
    <name type="scientific">Pseudoalteromonas denitrificans DSM 6059</name>
    <dbReference type="NCBI Taxonomy" id="1123010"/>
    <lineage>
        <taxon>Bacteria</taxon>
        <taxon>Pseudomonadati</taxon>
        <taxon>Pseudomonadota</taxon>
        <taxon>Gammaproteobacteria</taxon>
        <taxon>Alteromonadales</taxon>
        <taxon>Pseudoalteromonadaceae</taxon>
        <taxon>Pseudoalteromonas</taxon>
    </lineage>
</organism>
<dbReference type="CDD" id="cd00454">
    <property type="entry name" value="TrHb1_N"/>
    <property type="match status" value="1"/>
</dbReference>
<evidence type="ECO:0000256" key="8">
    <source>
        <dbReference type="PIRSR" id="PIRSR002030-1"/>
    </source>
</evidence>
<keyword evidence="2 7" id="KW-0813">Transport</keyword>
<dbReference type="InterPro" id="IPR019795">
    <property type="entry name" value="Globin_bac-like_CS"/>
</dbReference>
<dbReference type="GO" id="GO:0046872">
    <property type="term" value="F:metal ion binding"/>
    <property type="evidence" value="ECO:0007669"/>
    <property type="project" value="UniProtKB-UniRule"/>
</dbReference>
<dbReference type="InterPro" id="IPR012292">
    <property type="entry name" value="Globin/Proto"/>
</dbReference>
<protein>
    <recommendedName>
        <fullName evidence="7">Group 1 truncated hemoglobin</fullName>
    </recommendedName>
</protein>
<evidence type="ECO:0000256" key="6">
    <source>
        <dbReference type="ARBA" id="ARBA00023004"/>
    </source>
</evidence>
<evidence type="ECO:0000256" key="9">
    <source>
        <dbReference type="PIRSR" id="PIRSR601486-1"/>
    </source>
</evidence>
<dbReference type="SUPFAM" id="SSF46458">
    <property type="entry name" value="Globin-like"/>
    <property type="match status" value="1"/>
</dbReference>
<dbReference type="PROSITE" id="PS01213">
    <property type="entry name" value="GLOBIN_FAM_2"/>
    <property type="match status" value="1"/>
</dbReference>
<dbReference type="GO" id="GO:0020037">
    <property type="term" value="F:heme binding"/>
    <property type="evidence" value="ECO:0007669"/>
    <property type="project" value="InterPro"/>
</dbReference>
<evidence type="ECO:0000313" key="11">
    <source>
        <dbReference type="Proteomes" id="UP000198862"/>
    </source>
</evidence>
<dbReference type="PIRSF" id="PIRSF002030">
    <property type="entry name" value="Globin_Protozoa/Cyanobacteria"/>
    <property type="match status" value="1"/>
</dbReference>
<dbReference type="OrthoDB" id="9795814at2"/>
<evidence type="ECO:0000256" key="2">
    <source>
        <dbReference type="ARBA" id="ARBA00022448"/>
    </source>
</evidence>
<dbReference type="InterPro" id="IPR001486">
    <property type="entry name" value="Hemoglobin_trunc"/>
</dbReference>
<dbReference type="Proteomes" id="UP000198862">
    <property type="component" value="Unassembled WGS sequence"/>
</dbReference>